<dbReference type="Pfam" id="PF02615">
    <property type="entry name" value="Ldh_2"/>
    <property type="match status" value="1"/>
</dbReference>
<keyword evidence="4" id="KW-1185">Reference proteome</keyword>
<dbReference type="RefSeq" id="WP_145399209.1">
    <property type="nucleotide sequence ID" value="NZ_VLKU01000010.1"/>
</dbReference>
<accession>A0A562NGN7</accession>
<comment type="similarity">
    <text evidence="1">Belongs to the LDH2/MDH2 oxidoreductase family.</text>
</comment>
<gene>
    <name evidence="3" type="ORF">IQ24_03122</name>
</gene>
<proteinExistence type="inferred from homology"/>
<reference evidence="3 4" key="1">
    <citation type="journal article" date="2015" name="Stand. Genomic Sci.">
        <title>Genomic Encyclopedia of Bacterial and Archaeal Type Strains, Phase III: the genomes of soil and plant-associated and newly described type strains.</title>
        <authorList>
            <person name="Whitman W.B."/>
            <person name="Woyke T."/>
            <person name="Klenk H.P."/>
            <person name="Zhou Y."/>
            <person name="Lilburn T.G."/>
            <person name="Beck B.J."/>
            <person name="De Vos P."/>
            <person name="Vandamme P."/>
            <person name="Eisen J.A."/>
            <person name="Garrity G."/>
            <person name="Hugenholtz P."/>
            <person name="Kyrpides N.C."/>
        </authorList>
    </citation>
    <scope>NUCLEOTIDE SEQUENCE [LARGE SCALE GENOMIC DNA]</scope>
    <source>
        <strain evidence="3 4">CGMCC 1.5364</strain>
    </source>
</reference>
<organism evidence="3 4">
    <name type="scientific">Paracoccus sulfuroxidans</name>
    <dbReference type="NCBI Taxonomy" id="384678"/>
    <lineage>
        <taxon>Bacteria</taxon>
        <taxon>Pseudomonadati</taxon>
        <taxon>Pseudomonadota</taxon>
        <taxon>Alphaproteobacteria</taxon>
        <taxon>Rhodobacterales</taxon>
        <taxon>Paracoccaceae</taxon>
        <taxon>Paracoccus</taxon>
    </lineage>
</organism>
<dbReference type="OrthoDB" id="9811519at2"/>
<dbReference type="EMBL" id="VLKU01000010">
    <property type="protein sequence ID" value="TWI31264.1"/>
    <property type="molecule type" value="Genomic_DNA"/>
</dbReference>
<dbReference type="Gene3D" id="1.10.1530.10">
    <property type="match status" value="1"/>
</dbReference>
<comment type="caution">
    <text evidence="3">The sequence shown here is derived from an EMBL/GenBank/DDBJ whole genome shotgun (WGS) entry which is preliminary data.</text>
</comment>
<dbReference type="Proteomes" id="UP000316225">
    <property type="component" value="Unassembled WGS sequence"/>
</dbReference>
<dbReference type="GO" id="GO:0016491">
    <property type="term" value="F:oxidoreductase activity"/>
    <property type="evidence" value="ECO:0007669"/>
    <property type="project" value="UniProtKB-KW"/>
</dbReference>
<dbReference type="InterPro" id="IPR043144">
    <property type="entry name" value="Mal/L-sulf/L-lact_DH-like_ah"/>
</dbReference>
<dbReference type="SUPFAM" id="SSF89733">
    <property type="entry name" value="L-sulfolactate dehydrogenase-like"/>
    <property type="match status" value="1"/>
</dbReference>
<evidence type="ECO:0000256" key="2">
    <source>
        <dbReference type="ARBA" id="ARBA00023002"/>
    </source>
</evidence>
<dbReference type="Gene3D" id="3.30.1370.60">
    <property type="entry name" value="Hypothetical oxidoreductase yiak, domain 2"/>
    <property type="match status" value="1"/>
</dbReference>
<dbReference type="InterPro" id="IPR043143">
    <property type="entry name" value="Mal/L-sulf/L-lact_DH-like_NADP"/>
</dbReference>
<name>A0A562NGN7_9RHOB</name>
<dbReference type="InterPro" id="IPR036111">
    <property type="entry name" value="Mal/L-sulfo/L-lacto_DH-like_sf"/>
</dbReference>
<evidence type="ECO:0000256" key="1">
    <source>
        <dbReference type="ARBA" id="ARBA00006056"/>
    </source>
</evidence>
<dbReference type="AlphaFoldDB" id="A0A562NGN7"/>
<protein>
    <submittedName>
        <fullName evidence="3">Delta1-piperideine-2-carboxylate reductase</fullName>
    </submittedName>
</protein>
<dbReference type="PANTHER" id="PTHR11091:SF0">
    <property type="entry name" value="MALATE DEHYDROGENASE"/>
    <property type="match status" value="1"/>
</dbReference>
<evidence type="ECO:0000313" key="3">
    <source>
        <dbReference type="EMBL" id="TWI31264.1"/>
    </source>
</evidence>
<sequence>MDVSVNADEPMHTLTLEDMAALCVRALSKAGATQTVAEAVARSITHAERDGSTSHGFFRLSGFIASLQSGKVSGHAVPRLSRLGTSVLLCDAQNAPAPHALELAIPELIEITRECGVAALVMRNSAHFAALWPEVEMLADAGLVALACTTYLPAVVPFGAREKLFGTNPLAFAWPRAGKAPMVFDMATSARALGDVQIAAREGHRLEPGVGLTAAGDPTCDPNEVLAGCLLPFGGYKGAALSLMIELIAGALLGQKTSASTAESDNRDGGPPPRGELILAFDPEILSGGEWQAEAERLFGRLENQPGLRLPGARRHQNRASVTEVRVDPALLGAIRAYCES</sequence>
<dbReference type="PANTHER" id="PTHR11091">
    <property type="entry name" value="OXIDOREDUCTASE-RELATED"/>
    <property type="match status" value="1"/>
</dbReference>
<keyword evidence="2" id="KW-0560">Oxidoreductase</keyword>
<evidence type="ECO:0000313" key="4">
    <source>
        <dbReference type="Proteomes" id="UP000316225"/>
    </source>
</evidence>
<dbReference type="InterPro" id="IPR003767">
    <property type="entry name" value="Malate/L-lactate_DH-like"/>
</dbReference>